<keyword evidence="3" id="KW-1185">Reference proteome</keyword>
<dbReference type="STRING" id="883096.HMPREF9699_00429"/>
<accession>K1M3T3</accession>
<feature type="coiled-coil region" evidence="1">
    <location>
        <begin position="630"/>
        <end position="657"/>
    </location>
</feature>
<proteinExistence type="predicted"/>
<name>K1M3T3_9FLAO</name>
<evidence type="ECO:0000256" key="1">
    <source>
        <dbReference type="SAM" id="Coils"/>
    </source>
</evidence>
<dbReference type="Proteomes" id="UP000006085">
    <property type="component" value="Unassembled WGS sequence"/>
</dbReference>
<gene>
    <name evidence="2" type="ORF">HMPREF9699_00429</name>
</gene>
<keyword evidence="1" id="KW-0175">Coiled coil</keyword>
<feature type="non-terminal residue" evidence="2">
    <location>
        <position position="1"/>
    </location>
</feature>
<dbReference type="HOGENOM" id="CLU_030782_0_0_10"/>
<evidence type="ECO:0000313" key="3">
    <source>
        <dbReference type="Proteomes" id="UP000006085"/>
    </source>
</evidence>
<dbReference type="PATRIC" id="fig|883096.3.peg.436"/>
<dbReference type="eggNOG" id="COG5295">
    <property type="taxonomic scope" value="Bacteria"/>
</dbReference>
<dbReference type="EMBL" id="AGYA01000007">
    <property type="protein sequence ID" value="EKB58917.1"/>
    <property type="molecule type" value="Genomic_DNA"/>
</dbReference>
<protein>
    <submittedName>
        <fullName evidence="2">Uncharacterized protein</fullName>
    </submittedName>
</protein>
<dbReference type="AlphaFoldDB" id="K1M3T3"/>
<evidence type="ECO:0000313" key="2">
    <source>
        <dbReference type="EMBL" id="EKB58917.1"/>
    </source>
</evidence>
<organism evidence="2 3">
    <name type="scientific">Bergeyella zoohelcum ATCC 43767</name>
    <dbReference type="NCBI Taxonomy" id="883096"/>
    <lineage>
        <taxon>Bacteria</taxon>
        <taxon>Pseudomonadati</taxon>
        <taxon>Bacteroidota</taxon>
        <taxon>Flavobacteriia</taxon>
        <taxon>Flavobacteriales</taxon>
        <taxon>Weeksellaceae</taxon>
        <taxon>Bergeyella</taxon>
    </lineage>
</organism>
<reference evidence="2 3" key="1">
    <citation type="submission" date="2012-07" db="EMBL/GenBank/DDBJ databases">
        <title>The Genome Sequence of Bergeyella zoohelcum ATCC 43767.</title>
        <authorList>
            <consortium name="The Broad Institute Genome Sequencing Platform"/>
            <person name="Earl A."/>
            <person name="Ward D."/>
            <person name="Feldgarden M."/>
            <person name="Gevers D."/>
            <person name="Huys G."/>
            <person name="Walker B."/>
            <person name="Young S.K."/>
            <person name="Zeng Q."/>
            <person name="Gargeya S."/>
            <person name="Fitzgerald M."/>
            <person name="Haas B."/>
            <person name="Abouelleil A."/>
            <person name="Alvarado L."/>
            <person name="Arachchi H.M."/>
            <person name="Berlin A.M."/>
            <person name="Chapman S.B."/>
            <person name="Goldberg J."/>
            <person name="Griggs A."/>
            <person name="Gujja S."/>
            <person name="Hansen M."/>
            <person name="Howarth C."/>
            <person name="Imamovic A."/>
            <person name="Larimer J."/>
            <person name="McCowen C."/>
            <person name="Montmayeur A."/>
            <person name="Murphy C."/>
            <person name="Neiman D."/>
            <person name="Pearson M."/>
            <person name="Priest M."/>
            <person name="Roberts A."/>
            <person name="Saif S."/>
            <person name="Shea T."/>
            <person name="Sisk P."/>
            <person name="Sykes S."/>
            <person name="Wortman J."/>
            <person name="Nusbaum C."/>
            <person name="Birren B."/>
        </authorList>
    </citation>
    <scope>NUCLEOTIDE SEQUENCE [LARGE SCALE GENOMIC DNA]</scope>
    <source>
        <strain evidence="2 3">ATCC 43767</strain>
    </source>
</reference>
<sequence>YATDATYSAGSDATVNNRVAKITEKGYYFYNGTEWVKSSSGADGREWKFNGTDAIVAQRANTTGMGDLIQVKNGKGLQQFVGSPDPSVLVYKEYNSITKQVEDNTIFKSNADLKSIPNFKYITSDALADTSVFEKSDRPNNKVFTSDYKLFQFKPNHLDRVTTGAGQATYVPYYRAAYFNNIHKPLFDIWLNRDYLYMGDNSSDSIEHIGGHEVATMISGSNPIGETRGIDVALGLMGSNTIGNISGIRSIIENTYGFTGKVENLYGSRNIINFRGSGNVNQVFGSQTYVEVPTTSNSSMKDIYANVLGITYQSQNTTAIGNIISNKIDTNLNTVSSTKVVQAVNASISSKSEVTESQTSAWFSNTFDNNKTNTQLNRMDGVVISNNYKASAPVKNYSGVVVHNKVSAEAIGNITALNGININNEIADGKTSQITDNYGVYINDIKGATRNNHAIHTGVGNIRFGDLASTNTANNTAGVGDKPVFVTADGVLKVGTASTIRSAWVPDTASNSVQLAITSANGDRTTHPISITDDGMVRATSFQGVNGATIFPDYVFQKYYTGTSSIKADYNFKSLSQVEDFVKTNGHLPGYKSAATIKAQGYVDLMETQLTNVEKIEELYLHSIEQDKVNKQQAEALRAKDAEIADLKQRLERLEKLIQ</sequence>
<comment type="caution">
    <text evidence="2">The sequence shown here is derived from an EMBL/GenBank/DDBJ whole genome shotgun (WGS) entry which is preliminary data.</text>
</comment>